<proteinExistence type="predicted"/>
<dbReference type="EMBL" id="CAJOBE010007177">
    <property type="protein sequence ID" value="CAF4028986.1"/>
    <property type="molecule type" value="Genomic_DNA"/>
</dbReference>
<reference evidence="1" key="1">
    <citation type="submission" date="2021-02" db="EMBL/GenBank/DDBJ databases">
        <authorList>
            <person name="Nowell W R."/>
        </authorList>
    </citation>
    <scope>NUCLEOTIDE SEQUENCE</scope>
</reference>
<dbReference type="Proteomes" id="UP000663874">
    <property type="component" value="Unassembled WGS sequence"/>
</dbReference>
<gene>
    <name evidence="2" type="ORF">FNK824_LOCUS27526</name>
    <name evidence="1" type="ORF">OTI717_LOCUS24769</name>
</gene>
<name>A0A819IJS9_9BILA</name>
<sequence>MVQLDIRRYTATLLHPDYRTLKGCSNDERVARHNYTREQLKKKFKSEHSSILDDFKDDTNAPDYDDDDAIDDDFDAKSIEYSLLMFQSDELSRYLSMKIDIQQYSSDVPTGAGIEWQFSIAGLKLTDRRSCLDPEQLDNMLCILTMSKLDSQI</sequence>
<evidence type="ECO:0000313" key="1">
    <source>
        <dbReference type="EMBL" id="CAF3920005.1"/>
    </source>
</evidence>
<dbReference type="EMBL" id="CAJOAX010004760">
    <property type="protein sequence ID" value="CAF3920005.1"/>
    <property type="molecule type" value="Genomic_DNA"/>
</dbReference>
<comment type="caution">
    <text evidence="1">The sequence shown here is derived from an EMBL/GenBank/DDBJ whole genome shotgun (WGS) entry which is preliminary data.</text>
</comment>
<dbReference type="AlphaFoldDB" id="A0A819IJS9"/>
<dbReference type="Proteomes" id="UP000663823">
    <property type="component" value="Unassembled WGS sequence"/>
</dbReference>
<dbReference type="SUPFAM" id="SSF53098">
    <property type="entry name" value="Ribonuclease H-like"/>
    <property type="match status" value="1"/>
</dbReference>
<protein>
    <submittedName>
        <fullName evidence="1">Uncharacterized protein</fullName>
    </submittedName>
</protein>
<dbReference type="InterPro" id="IPR012337">
    <property type="entry name" value="RNaseH-like_sf"/>
</dbReference>
<evidence type="ECO:0000313" key="2">
    <source>
        <dbReference type="EMBL" id="CAF4028986.1"/>
    </source>
</evidence>
<organism evidence="1 3">
    <name type="scientific">Rotaria sordida</name>
    <dbReference type="NCBI Taxonomy" id="392033"/>
    <lineage>
        <taxon>Eukaryota</taxon>
        <taxon>Metazoa</taxon>
        <taxon>Spiralia</taxon>
        <taxon>Gnathifera</taxon>
        <taxon>Rotifera</taxon>
        <taxon>Eurotatoria</taxon>
        <taxon>Bdelloidea</taxon>
        <taxon>Philodinida</taxon>
        <taxon>Philodinidae</taxon>
        <taxon>Rotaria</taxon>
    </lineage>
</organism>
<evidence type="ECO:0000313" key="3">
    <source>
        <dbReference type="Proteomes" id="UP000663823"/>
    </source>
</evidence>
<accession>A0A819IJS9</accession>